<dbReference type="Proteomes" id="UP000282674">
    <property type="component" value="Unassembled WGS sequence"/>
</dbReference>
<sequence>MFSDATSAPEVAERFENYKGALSGSHQKAASSGGTFVPGQGIVQTGQGEQIAARVEAITKGLAPDALASVQGELDALKGVTADLGKDWSLTFPNSSGLVPYDLEAPAKLLVPRMTPLRNSIPRGKGVGTARQFRRILGWTNSSTGGVSDAMAFMNSETITNTFGGVSGLRRGNKITYASDSKSVTYVEQGLSDSVTWRAQFAGQGYQDIRSLSQTALLWATMGAEERALLFGRGAAGNGYAGAVSAPTISVASQGTGGAVAAGTYYIKVTARAGGGESVASTEVSTGALTGSTNQFTITVTSEPTGALGYNIYIGTSSGAETFVASFAGNTVTVTTTPVGGGAAVPGADSTANTNGYDGFLTVQADPAQSGYVKRVNAKIYNSATPSSSLGDTPFQDAFVSLYGAGVNPGGGSGQDKRLADPDEIWCDGNIRRALGDFVKSSSGGAAGYRIALTEGDATGGVTVGSVVSGIQNQTTGRYVDLNVHPYMPVGCALIRSRTLPVPDSEVSNTSEVINVQDYMSIEWPVVQFTYDQSTYLNGTFVHYAPAWSGMLIGCL</sequence>
<proteinExistence type="predicted"/>
<evidence type="ECO:0000313" key="2">
    <source>
        <dbReference type="Proteomes" id="UP000282674"/>
    </source>
</evidence>
<comment type="caution">
    <text evidence="1">The sequence shown here is derived from an EMBL/GenBank/DDBJ whole genome shotgun (WGS) entry which is preliminary data.</text>
</comment>
<dbReference type="EMBL" id="RFFG01000002">
    <property type="protein sequence ID" value="RMI47600.1"/>
    <property type="molecule type" value="Genomic_DNA"/>
</dbReference>
<accession>A0A3M2MF01</accession>
<organism evidence="1 2">
    <name type="scientific">Actinomadura harenae</name>
    <dbReference type="NCBI Taxonomy" id="2483351"/>
    <lineage>
        <taxon>Bacteria</taxon>
        <taxon>Bacillati</taxon>
        <taxon>Actinomycetota</taxon>
        <taxon>Actinomycetes</taxon>
        <taxon>Streptosporangiales</taxon>
        <taxon>Thermomonosporaceae</taxon>
        <taxon>Actinomadura</taxon>
    </lineage>
</organism>
<gene>
    <name evidence="1" type="ORF">EBO15_01480</name>
</gene>
<reference evidence="1 2" key="1">
    <citation type="submission" date="2018-10" db="EMBL/GenBank/DDBJ databases">
        <title>Isolation from soil.</title>
        <authorList>
            <person name="Hu J."/>
        </authorList>
    </citation>
    <scope>NUCLEOTIDE SEQUENCE [LARGE SCALE GENOMIC DNA]</scope>
    <source>
        <strain evidence="1 2">NEAU-Ht49</strain>
    </source>
</reference>
<evidence type="ECO:0000313" key="1">
    <source>
        <dbReference type="EMBL" id="RMI47600.1"/>
    </source>
</evidence>
<dbReference type="AlphaFoldDB" id="A0A3M2MF01"/>
<protein>
    <submittedName>
        <fullName evidence="1">Uncharacterized protein</fullName>
    </submittedName>
</protein>
<keyword evidence="2" id="KW-1185">Reference proteome</keyword>
<name>A0A3M2MF01_9ACTN</name>